<dbReference type="GeneID" id="91755269"/>
<dbReference type="Proteomes" id="UP000029084">
    <property type="component" value="Chromosome"/>
</dbReference>
<dbReference type="EMBL" id="CP008822">
    <property type="protein sequence ID" value="AIM26970.1"/>
    <property type="molecule type" value="Genomic_DNA"/>
</dbReference>
<name>A0A088E6J6_9CREN</name>
<dbReference type="InterPro" id="IPR036102">
    <property type="entry name" value="OsmC/Ohrsf"/>
</dbReference>
<reference evidence="6 8" key="3">
    <citation type="submission" date="2015-07" db="EMBL/GenBank/DDBJ databases">
        <title>Physiological, transcriptional responses and genome re-sequencing of acid resistant extremely thermoacidophilic Metallosphaera sedula SARC-M1.</title>
        <authorList>
            <person name="Ai C."/>
            <person name="McCarthy S."/>
            <person name="Eckrich V."/>
            <person name="Rudrappa D."/>
            <person name="Qiu G."/>
            <person name="Blum P."/>
        </authorList>
    </citation>
    <scope>NUCLEOTIDE SEQUENCE [LARGE SCALE GENOMIC DNA]</scope>
    <source>
        <strain evidence="6 8">SARC-M1</strain>
    </source>
</reference>
<dbReference type="AlphaFoldDB" id="A0A088E6J6"/>
<sequence length="128" mass="14626">MEITINLFGSPDSPSVQLGTTIKPVEDFYGDGPLMAFLVSIPHCIFNSIYSVAEKEGLKLKCRVRARYVLDEKFLKTGIYRFTKIILEVSSQDCDEEDFKDLVAKVKMECPIYLSFMDRMEIQVLKGE</sequence>
<evidence type="ECO:0000313" key="3">
    <source>
        <dbReference type="EMBL" id="AKV76137.1"/>
    </source>
</evidence>
<dbReference type="Pfam" id="PF02566">
    <property type="entry name" value="OsmC"/>
    <property type="match status" value="1"/>
</dbReference>
<dbReference type="EMBL" id="CP012172">
    <property type="protein sequence ID" value="AKV73895.1"/>
    <property type="molecule type" value="Genomic_DNA"/>
</dbReference>
<evidence type="ECO:0000313" key="10">
    <source>
        <dbReference type="Proteomes" id="UP000062398"/>
    </source>
</evidence>
<dbReference type="Proteomes" id="UP000061362">
    <property type="component" value="Chromosome"/>
</dbReference>
<dbReference type="SUPFAM" id="SSF82784">
    <property type="entry name" value="OsmC-like"/>
    <property type="match status" value="1"/>
</dbReference>
<proteinExistence type="predicted"/>
<gene>
    <name evidence="1" type="ORF">HA72_0809</name>
    <name evidence="2" type="ORF">MsedA_0824</name>
    <name evidence="3" type="ORF">MsedB_0825</name>
    <name evidence="4" type="ORF">MsedC_0824</name>
    <name evidence="5" type="ORF">MsedD_0825</name>
    <name evidence="6" type="ORF">MsedE_0824</name>
</gene>
<evidence type="ECO:0000313" key="9">
    <source>
        <dbReference type="Proteomes" id="UP000061362"/>
    </source>
</evidence>
<evidence type="ECO:0000313" key="8">
    <source>
        <dbReference type="Proteomes" id="UP000056255"/>
    </source>
</evidence>
<dbReference type="Proteomes" id="UP000062475">
    <property type="component" value="Chromosome"/>
</dbReference>
<dbReference type="EMBL" id="CP012175">
    <property type="protein sequence ID" value="AKV80633.1"/>
    <property type="molecule type" value="Genomic_DNA"/>
</dbReference>
<evidence type="ECO:0000313" key="12">
    <source>
        <dbReference type="Proteomes" id="UP000068832"/>
    </source>
</evidence>
<accession>A0A088E6J6</accession>
<organism evidence="1 7">
    <name type="scientific">Metallosphaera sedula</name>
    <dbReference type="NCBI Taxonomy" id="43687"/>
    <lineage>
        <taxon>Archaea</taxon>
        <taxon>Thermoproteota</taxon>
        <taxon>Thermoprotei</taxon>
        <taxon>Sulfolobales</taxon>
        <taxon>Sulfolobaceae</taxon>
        <taxon>Metallosphaera</taxon>
    </lineage>
</organism>
<dbReference type="Proteomes" id="UP000056255">
    <property type="component" value="Chromosome"/>
</dbReference>
<dbReference type="InterPro" id="IPR003718">
    <property type="entry name" value="OsmC/Ohr_fam"/>
</dbReference>
<dbReference type="Proteomes" id="UP000068832">
    <property type="component" value="Chromosome"/>
</dbReference>
<reference evidence="1 7" key="1">
    <citation type="journal article" date="2014" name="J. Bacteriol.">
        <title>Role of an Archaeal PitA Transporter in the Copper and Arsenic Resistance of Metallosphaera sedula, an Extreme Thermoacidophile.</title>
        <authorList>
            <person name="McCarthy S."/>
            <person name="Ai C."/>
            <person name="Wheaton G."/>
            <person name="Tevatia R."/>
            <person name="Eckrich V."/>
            <person name="Kelly R."/>
            <person name="Blum P."/>
        </authorList>
    </citation>
    <scope>NUCLEOTIDE SEQUENCE [LARGE SCALE GENOMIC DNA]</scope>
    <source>
        <strain evidence="1 7">CuR1</strain>
    </source>
</reference>
<reference evidence="9 10" key="2">
    <citation type="journal article" date="2015" name="Genome Announc.">
        <title>Complete Genome Sequences of Evolved Arsenate-Resistant Metallosphaera sedula Strains.</title>
        <authorList>
            <person name="Ai C."/>
            <person name="McCarthy S."/>
            <person name="Schackwitz W."/>
            <person name="Martin J."/>
            <person name="Lipzen A."/>
            <person name="Blum P."/>
        </authorList>
    </citation>
    <scope>NUCLEOTIDE SEQUENCE [LARGE SCALE GENOMIC DNA]</scope>
    <source>
        <strain evidence="4 10">ARS120-1</strain>
        <strain evidence="5 9">ARS120-2</strain>
        <strain evidence="2 12">ARS50-1</strain>
        <strain evidence="3 11">ARS50-2</strain>
    </source>
</reference>
<dbReference type="Gene3D" id="3.30.300.20">
    <property type="match status" value="1"/>
</dbReference>
<dbReference type="EMBL" id="CP012174">
    <property type="protein sequence ID" value="AKV78388.1"/>
    <property type="molecule type" value="Genomic_DNA"/>
</dbReference>
<dbReference type="OMA" id="YMEFIIN"/>
<dbReference type="InterPro" id="IPR015946">
    <property type="entry name" value="KH_dom-like_a/b"/>
</dbReference>
<protein>
    <submittedName>
        <fullName evidence="2">Oxidoreductase</fullName>
    </submittedName>
</protein>
<dbReference type="RefSeq" id="WP_012020771.1">
    <property type="nucleotide sequence ID" value="NZ_CP008822.1"/>
</dbReference>
<dbReference type="OrthoDB" id="43722at2157"/>
<dbReference type="Proteomes" id="UP000062398">
    <property type="component" value="Chromosome"/>
</dbReference>
<evidence type="ECO:0000313" key="2">
    <source>
        <dbReference type="EMBL" id="AKV73895.1"/>
    </source>
</evidence>
<evidence type="ECO:0000313" key="11">
    <source>
        <dbReference type="Proteomes" id="UP000062475"/>
    </source>
</evidence>
<dbReference type="EMBL" id="CP012176">
    <property type="protein sequence ID" value="AKV82876.1"/>
    <property type="molecule type" value="Genomic_DNA"/>
</dbReference>
<evidence type="ECO:0000313" key="1">
    <source>
        <dbReference type="EMBL" id="AIM26970.1"/>
    </source>
</evidence>
<evidence type="ECO:0000313" key="7">
    <source>
        <dbReference type="Proteomes" id="UP000029084"/>
    </source>
</evidence>
<evidence type="ECO:0000313" key="5">
    <source>
        <dbReference type="EMBL" id="AKV80633.1"/>
    </source>
</evidence>
<dbReference type="EMBL" id="CP012173">
    <property type="protein sequence ID" value="AKV76137.1"/>
    <property type="molecule type" value="Genomic_DNA"/>
</dbReference>
<evidence type="ECO:0000313" key="6">
    <source>
        <dbReference type="EMBL" id="AKV82876.1"/>
    </source>
</evidence>
<dbReference type="PATRIC" id="fig|43687.5.peg.829"/>
<evidence type="ECO:0000313" key="4">
    <source>
        <dbReference type="EMBL" id="AKV78388.1"/>
    </source>
</evidence>